<organism evidence="3">
    <name type="scientific">Attheya septentrionalis</name>
    <dbReference type="NCBI Taxonomy" id="420275"/>
    <lineage>
        <taxon>Eukaryota</taxon>
        <taxon>Sar</taxon>
        <taxon>Stramenopiles</taxon>
        <taxon>Ochrophyta</taxon>
        <taxon>Bacillariophyta</taxon>
        <taxon>Coscinodiscophyceae</taxon>
        <taxon>Chaetocerotophycidae</taxon>
        <taxon>Chaetocerotales</taxon>
        <taxon>Attheyaceae</taxon>
        <taxon>Attheya</taxon>
    </lineage>
</organism>
<dbReference type="SUPFAM" id="SSF51045">
    <property type="entry name" value="WW domain"/>
    <property type="match status" value="1"/>
</dbReference>
<protein>
    <recommendedName>
        <fullName evidence="2">WW domain-containing protein</fullName>
    </recommendedName>
</protein>
<feature type="chain" id="PRO_5030750380" description="WW domain-containing protein" evidence="1">
    <location>
        <begin position="24"/>
        <end position="231"/>
    </location>
</feature>
<dbReference type="EMBL" id="HBHQ01024095">
    <property type="protein sequence ID" value="CAD9824408.1"/>
    <property type="molecule type" value="Transcribed_RNA"/>
</dbReference>
<evidence type="ECO:0000259" key="2">
    <source>
        <dbReference type="PROSITE" id="PS50020"/>
    </source>
</evidence>
<reference evidence="3" key="1">
    <citation type="submission" date="2021-01" db="EMBL/GenBank/DDBJ databases">
        <authorList>
            <person name="Corre E."/>
            <person name="Pelletier E."/>
            <person name="Niang G."/>
            <person name="Scheremetjew M."/>
            <person name="Finn R."/>
            <person name="Kale V."/>
            <person name="Holt S."/>
            <person name="Cochrane G."/>
            <person name="Meng A."/>
            <person name="Brown T."/>
            <person name="Cohen L."/>
        </authorList>
    </citation>
    <scope>NUCLEOTIDE SEQUENCE</scope>
    <source>
        <strain evidence="3">CCMP2084</strain>
    </source>
</reference>
<dbReference type="AlphaFoldDB" id="A0A7S2UPF7"/>
<proteinExistence type="predicted"/>
<gene>
    <name evidence="3" type="ORF">ASEP1449_LOCUS16242</name>
</gene>
<dbReference type="InterPro" id="IPR001202">
    <property type="entry name" value="WW_dom"/>
</dbReference>
<accession>A0A7S2UPF7</accession>
<feature type="signal peptide" evidence="1">
    <location>
        <begin position="1"/>
        <end position="23"/>
    </location>
</feature>
<dbReference type="PROSITE" id="PS50020">
    <property type="entry name" value="WW_DOMAIN_2"/>
    <property type="match status" value="1"/>
</dbReference>
<dbReference type="PROSITE" id="PS01159">
    <property type="entry name" value="WW_DOMAIN_1"/>
    <property type="match status" value="1"/>
</dbReference>
<dbReference type="CDD" id="cd00201">
    <property type="entry name" value="WW"/>
    <property type="match status" value="1"/>
</dbReference>
<name>A0A7S2UPF7_9STRA</name>
<feature type="domain" description="WW" evidence="2">
    <location>
        <begin position="196"/>
        <end position="230"/>
    </location>
</feature>
<sequence>MVRMFVMIVPVVALLLAGSRTSAYVPPQNSPKNTFAKQANKPAFAAASVVTATAAAFAIFLGVADPALAAASSSSKTAAHISITDVPPTSVQVNIKDLPVIGNILSGTYTKVPDDLLDSIMIKPSVTIQSPKDKVAAIQAATSGHLEFDVDGLISTHLDVDLAADKSGVATIRVTSPLIPQLPFKNMASSHPTKFGSKPSEWNAVTNLGDGSTYYYNKKTDVTQFERPTGL</sequence>
<evidence type="ECO:0000256" key="1">
    <source>
        <dbReference type="SAM" id="SignalP"/>
    </source>
</evidence>
<dbReference type="Gene3D" id="2.20.70.10">
    <property type="match status" value="1"/>
</dbReference>
<keyword evidence="1" id="KW-0732">Signal</keyword>
<evidence type="ECO:0000313" key="3">
    <source>
        <dbReference type="EMBL" id="CAD9824408.1"/>
    </source>
</evidence>
<dbReference type="InterPro" id="IPR036020">
    <property type="entry name" value="WW_dom_sf"/>
</dbReference>